<accession>A0ABY7YK25</accession>
<organism evidence="4 5">
    <name type="scientific">Devosia algicola</name>
    <dbReference type="NCBI Taxonomy" id="3026418"/>
    <lineage>
        <taxon>Bacteria</taxon>
        <taxon>Pseudomonadati</taxon>
        <taxon>Pseudomonadota</taxon>
        <taxon>Alphaproteobacteria</taxon>
        <taxon>Hyphomicrobiales</taxon>
        <taxon>Devosiaceae</taxon>
        <taxon>Devosia</taxon>
    </lineage>
</organism>
<dbReference type="RefSeq" id="WP_282217845.1">
    <property type="nucleotide sequence ID" value="NZ_CP118246.1"/>
</dbReference>
<keyword evidence="5" id="KW-1185">Reference proteome</keyword>
<evidence type="ECO:0000256" key="1">
    <source>
        <dbReference type="ARBA" id="ARBA00023015"/>
    </source>
</evidence>
<keyword evidence="3" id="KW-0804">Transcription</keyword>
<dbReference type="Gene3D" id="1.10.10.10">
    <property type="entry name" value="Winged helix-like DNA-binding domain superfamily/Winged helix DNA-binding domain"/>
    <property type="match status" value="1"/>
</dbReference>
<name>A0ABY7YK25_9HYPH</name>
<dbReference type="SUPFAM" id="SSF46785">
    <property type="entry name" value="Winged helix' DNA-binding domain"/>
    <property type="match status" value="1"/>
</dbReference>
<dbReference type="Proteomes" id="UP001220530">
    <property type="component" value="Chromosome"/>
</dbReference>
<dbReference type="EMBL" id="CP118246">
    <property type="protein sequence ID" value="WDR01434.1"/>
    <property type="molecule type" value="Genomic_DNA"/>
</dbReference>
<keyword evidence="1" id="KW-0805">Transcription regulation</keyword>
<keyword evidence="2" id="KW-0238">DNA-binding</keyword>
<evidence type="ECO:0000256" key="2">
    <source>
        <dbReference type="ARBA" id="ARBA00023125"/>
    </source>
</evidence>
<dbReference type="InterPro" id="IPR036390">
    <property type="entry name" value="WH_DNA-bd_sf"/>
</dbReference>
<proteinExistence type="predicted"/>
<dbReference type="PANTHER" id="PTHR38465:SF1">
    <property type="entry name" value="HTH-TYPE TRANSCRIPTIONAL REGULATOR MJ1563-RELATED"/>
    <property type="match status" value="1"/>
</dbReference>
<evidence type="ECO:0000313" key="4">
    <source>
        <dbReference type="EMBL" id="WDR01434.1"/>
    </source>
</evidence>
<evidence type="ECO:0000256" key="3">
    <source>
        <dbReference type="ARBA" id="ARBA00023163"/>
    </source>
</evidence>
<dbReference type="PANTHER" id="PTHR38465">
    <property type="entry name" value="HTH-TYPE TRANSCRIPTIONAL REGULATOR MJ1563-RELATED"/>
    <property type="match status" value="1"/>
</dbReference>
<dbReference type="InterPro" id="IPR036388">
    <property type="entry name" value="WH-like_DNA-bd_sf"/>
</dbReference>
<gene>
    <name evidence="4" type="ORF">PSQ19_11510</name>
</gene>
<evidence type="ECO:0000313" key="5">
    <source>
        <dbReference type="Proteomes" id="UP001220530"/>
    </source>
</evidence>
<evidence type="ECO:0008006" key="6">
    <source>
        <dbReference type="Google" id="ProtNLM"/>
    </source>
</evidence>
<protein>
    <recommendedName>
        <fullName evidence="6">MarR family transcriptional regulator</fullName>
    </recommendedName>
</protein>
<sequence length="150" mass="16881">MSQQQIDDFIEMMGLITQTDGGPRIAGRIFGLLLIEGGPMTLQAMADRLKISKASASTNARLLADRSVVRLTSRPGERQDLYEIEPNPYQNMIEGLSAGYRKTAKKLVDAERAFPENMTDAKTRIRELSHFYETTVEMLDELAKRFPEQG</sequence>
<dbReference type="InterPro" id="IPR052362">
    <property type="entry name" value="HTH-GbsR_regulator"/>
</dbReference>
<reference evidence="4 5" key="1">
    <citation type="submission" date="2023-02" db="EMBL/GenBank/DDBJ databases">
        <title>Devosia algicola sp. nov., isolated from the phycosphere of marine algae.</title>
        <authorList>
            <person name="Kim J.M."/>
            <person name="Lee J.K."/>
            <person name="Choi B.J."/>
            <person name="Bayburt H."/>
            <person name="Jeon C.O."/>
        </authorList>
    </citation>
    <scope>NUCLEOTIDE SEQUENCE [LARGE SCALE GENOMIC DNA]</scope>
    <source>
        <strain evidence="4 5">G20-9</strain>
    </source>
</reference>